<evidence type="ECO:0000313" key="1">
    <source>
        <dbReference type="EMBL" id="TCO41510.1"/>
    </source>
</evidence>
<dbReference type="AlphaFoldDB" id="A0A4V2S2R6"/>
<dbReference type="SUPFAM" id="SSF53850">
    <property type="entry name" value="Periplasmic binding protein-like II"/>
    <property type="match status" value="1"/>
</dbReference>
<dbReference type="Gene3D" id="3.40.190.10">
    <property type="entry name" value="Periplasmic binding protein-like II"/>
    <property type="match status" value="2"/>
</dbReference>
<dbReference type="PANTHER" id="PTHR43649:SF12">
    <property type="entry name" value="DIACETYLCHITOBIOSE BINDING PROTEIN DASA"/>
    <property type="match status" value="1"/>
</dbReference>
<dbReference type="OrthoDB" id="8478044at2"/>
<gene>
    <name evidence="1" type="ORF">EV646_11551</name>
</gene>
<dbReference type="PANTHER" id="PTHR43649">
    <property type="entry name" value="ARABINOSE-BINDING PROTEIN-RELATED"/>
    <property type="match status" value="1"/>
</dbReference>
<comment type="caution">
    <text evidence="1">The sequence shown here is derived from an EMBL/GenBank/DDBJ whole genome shotgun (WGS) entry which is preliminary data.</text>
</comment>
<proteinExistence type="predicted"/>
<dbReference type="InterPro" id="IPR006311">
    <property type="entry name" value="TAT_signal"/>
</dbReference>
<name>A0A4V2S2R6_9ACTN</name>
<dbReference type="InterPro" id="IPR006059">
    <property type="entry name" value="SBP"/>
</dbReference>
<reference evidence="1 2" key="1">
    <citation type="journal article" date="2015" name="Stand. Genomic Sci.">
        <title>Genomic Encyclopedia of Bacterial and Archaeal Type Strains, Phase III: the genomes of soil and plant-associated and newly described type strains.</title>
        <authorList>
            <person name="Whitman W.B."/>
            <person name="Woyke T."/>
            <person name="Klenk H.P."/>
            <person name="Zhou Y."/>
            <person name="Lilburn T.G."/>
            <person name="Beck B.J."/>
            <person name="De Vos P."/>
            <person name="Vandamme P."/>
            <person name="Eisen J.A."/>
            <person name="Garrity G."/>
            <person name="Hugenholtz P."/>
            <person name="Kyrpides N.C."/>
        </authorList>
    </citation>
    <scope>NUCLEOTIDE SEQUENCE [LARGE SCALE GENOMIC DNA]</scope>
    <source>
        <strain evidence="1 2">VKM Ac-2541</strain>
    </source>
</reference>
<dbReference type="InterPro" id="IPR050490">
    <property type="entry name" value="Bact_solute-bd_prot1"/>
</dbReference>
<dbReference type="RefSeq" id="WP_132156006.1">
    <property type="nucleotide sequence ID" value="NZ_SLWR01000015.1"/>
</dbReference>
<accession>A0A4V2S2R6</accession>
<sequence length="428" mass="45464">MALDQSVSRRRLLQLMGGAAAVGTLAACGGNSGSSSSSGGQLKVIGVGDQEAGLRKALDEYKKAHSDFDFNLSFAPADQVQTALRTQLAGGNAPDIHVVYPGNGSAMSMAQLSKANLLTDLSDQSWTQKIPTGFKGAFQNDGKTYIFSPGSSMLGAIYNKKAFATAGVEPPTTWSELLAVCEKLKAKGIVPIALGAQTPWITQLIPYALVPGTVYAKTPDFDDKMIAGQASFADSGWVDAMDKYLELQKKGFFNANPNGTTYEQATSLVGTGKAGMAVQVSAVLPAFRKASPSPDDLGMFPFPATDVAADNWIPGGVVVGIAISAKSKKADQARKFFEYCGQPDTLSAWAEAVACVPLYSDGEPKVDPVLKPFLPYLKDNKAVPFMDQRWPNAEVQPTHFAVVQELLGGKTTVQDALKKMDEAYRKTA</sequence>
<dbReference type="Pfam" id="PF01547">
    <property type="entry name" value="SBP_bac_1"/>
    <property type="match status" value="1"/>
</dbReference>
<dbReference type="EMBL" id="SLWR01000015">
    <property type="protein sequence ID" value="TCO41510.1"/>
    <property type="molecule type" value="Genomic_DNA"/>
</dbReference>
<dbReference type="PROSITE" id="PS51318">
    <property type="entry name" value="TAT"/>
    <property type="match status" value="1"/>
</dbReference>
<dbReference type="Proteomes" id="UP000295573">
    <property type="component" value="Unassembled WGS sequence"/>
</dbReference>
<evidence type="ECO:0000313" key="2">
    <source>
        <dbReference type="Proteomes" id="UP000295573"/>
    </source>
</evidence>
<keyword evidence="2" id="KW-1185">Reference proteome</keyword>
<organism evidence="1 2">
    <name type="scientific">Kribbella antiqua</name>
    <dbReference type="NCBI Taxonomy" id="2512217"/>
    <lineage>
        <taxon>Bacteria</taxon>
        <taxon>Bacillati</taxon>
        <taxon>Actinomycetota</taxon>
        <taxon>Actinomycetes</taxon>
        <taxon>Propionibacteriales</taxon>
        <taxon>Kribbellaceae</taxon>
        <taxon>Kribbella</taxon>
    </lineage>
</organism>
<protein>
    <submittedName>
        <fullName evidence="1">Raffinose/stachyose/melibiose transport system substrate-binding protein</fullName>
    </submittedName>
</protein>